<reference evidence="2 3" key="1">
    <citation type="submission" date="2019-03" db="EMBL/GenBank/DDBJ databases">
        <title>Genomic Encyclopedia of Type Strains, Phase III (KMG-III): the genomes of soil and plant-associated and newly described type strains.</title>
        <authorList>
            <person name="Whitman W."/>
        </authorList>
    </citation>
    <scope>NUCLEOTIDE SEQUENCE [LARGE SCALE GENOMIC DNA]</scope>
    <source>
        <strain evidence="2 3">CECT 8446</strain>
    </source>
</reference>
<dbReference type="OrthoDB" id="1112802at2"/>
<keyword evidence="3" id="KW-1185">Reference proteome</keyword>
<evidence type="ECO:0000313" key="3">
    <source>
        <dbReference type="Proteomes" id="UP000294535"/>
    </source>
</evidence>
<organism evidence="2 3">
    <name type="scientific">Algoriphagus boseongensis</name>
    <dbReference type="NCBI Taxonomy" id="1442587"/>
    <lineage>
        <taxon>Bacteria</taxon>
        <taxon>Pseudomonadati</taxon>
        <taxon>Bacteroidota</taxon>
        <taxon>Cytophagia</taxon>
        <taxon>Cytophagales</taxon>
        <taxon>Cyclobacteriaceae</taxon>
        <taxon>Algoriphagus</taxon>
    </lineage>
</organism>
<feature type="signal peptide" evidence="1">
    <location>
        <begin position="1"/>
        <end position="18"/>
    </location>
</feature>
<dbReference type="EMBL" id="SNYF01000005">
    <property type="protein sequence ID" value="TDQ19450.1"/>
    <property type="molecule type" value="Genomic_DNA"/>
</dbReference>
<proteinExistence type="predicted"/>
<name>A0A4R6T8T1_9BACT</name>
<dbReference type="InterPro" id="IPR011055">
    <property type="entry name" value="Dup_hybrid_motif"/>
</dbReference>
<dbReference type="AlphaFoldDB" id="A0A4R6T8T1"/>
<comment type="caution">
    <text evidence="2">The sequence shown here is derived from an EMBL/GenBank/DDBJ whole genome shotgun (WGS) entry which is preliminary data.</text>
</comment>
<accession>A0A4R6T8T1</accession>
<gene>
    <name evidence="2" type="ORF">DFQ04_1271</name>
</gene>
<evidence type="ECO:0000256" key="1">
    <source>
        <dbReference type="SAM" id="SignalP"/>
    </source>
</evidence>
<keyword evidence="1" id="KW-0732">Signal</keyword>
<dbReference type="RefSeq" id="WP_133553773.1">
    <property type="nucleotide sequence ID" value="NZ_SNYF01000005.1"/>
</dbReference>
<protein>
    <recommendedName>
        <fullName evidence="4">Peptidase M23-like protein</fullName>
    </recommendedName>
</protein>
<sequence length="292" mass="32874">MRIIASLFLFLLVNSLFAQVQIVAEQDQDRNLTLFSMNPEKIPYTIRIEFSSLENLESMMGNIIFSVAEPGKSTLVKLKSIYVNEKTGFRYNTKLFKGDFTLPTQKDQPYLIPLEEGTKLSMRPLIVQVNSSGPKSSNPPYSGVGFFFEKPALVCAPRKGIISEIKMDKEVNTSGPTDFESENYLEIYHQDGTFTRLSGLKANSQKASLGETVIPGQPIAETIEQANPHVKMIQSRWEMGEMGMIWINFPIKILSASGESESSIPSEELISQHPKEVIILELDKKELKKFQK</sequence>
<evidence type="ECO:0000313" key="2">
    <source>
        <dbReference type="EMBL" id="TDQ19450.1"/>
    </source>
</evidence>
<dbReference type="Gene3D" id="2.70.70.10">
    <property type="entry name" value="Glucose Permease (Domain IIA)"/>
    <property type="match status" value="1"/>
</dbReference>
<feature type="chain" id="PRO_5020667444" description="Peptidase M23-like protein" evidence="1">
    <location>
        <begin position="19"/>
        <end position="292"/>
    </location>
</feature>
<evidence type="ECO:0008006" key="4">
    <source>
        <dbReference type="Google" id="ProtNLM"/>
    </source>
</evidence>
<dbReference type="Proteomes" id="UP000294535">
    <property type="component" value="Unassembled WGS sequence"/>
</dbReference>